<comment type="caution">
    <text evidence="5">The sequence shown here is derived from an EMBL/GenBank/DDBJ whole genome shotgun (WGS) entry which is preliminary data.</text>
</comment>
<dbReference type="InterPro" id="IPR052091">
    <property type="entry name" value="Beta-ala_Activ/Resist"/>
</dbReference>
<feature type="region of interest" description="Disordered" evidence="3">
    <location>
        <begin position="101"/>
        <end position="141"/>
    </location>
</feature>
<keyword evidence="6" id="KW-1185">Reference proteome</keyword>
<reference evidence="5 6" key="1">
    <citation type="submission" date="2019-08" db="EMBL/GenBank/DDBJ databases">
        <title>A chromosome-level genome assembly, high-density linkage maps, and genome scans reveal the genomic architecture of hybrid incompatibilities underlying speciation via character displacement in darters (Percidae: Etheostominae).</title>
        <authorList>
            <person name="Moran R.L."/>
            <person name="Catchen J.M."/>
            <person name="Fuller R.C."/>
        </authorList>
    </citation>
    <scope>NUCLEOTIDE SEQUENCE [LARGE SCALE GENOMIC DNA]</scope>
    <source>
        <strain evidence="5">EspeVRDwgs_2016</strain>
        <tissue evidence="5">Muscle</tissue>
    </source>
</reference>
<evidence type="ECO:0000256" key="1">
    <source>
        <dbReference type="ARBA" id="ARBA00022450"/>
    </source>
</evidence>
<organism evidence="5 6">
    <name type="scientific">Etheostoma spectabile</name>
    <name type="common">orangethroat darter</name>
    <dbReference type="NCBI Taxonomy" id="54343"/>
    <lineage>
        <taxon>Eukaryota</taxon>
        <taxon>Metazoa</taxon>
        <taxon>Chordata</taxon>
        <taxon>Craniata</taxon>
        <taxon>Vertebrata</taxon>
        <taxon>Euteleostomi</taxon>
        <taxon>Actinopterygii</taxon>
        <taxon>Neopterygii</taxon>
        <taxon>Teleostei</taxon>
        <taxon>Neoteleostei</taxon>
        <taxon>Acanthomorphata</taxon>
        <taxon>Eupercaria</taxon>
        <taxon>Perciformes</taxon>
        <taxon>Percoidei</taxon>
        <taxon>Percidae</taxon>
        <taxon>Etheostomatinae</taxon>
        <taxon>Etheostoma</taxon>
    </lineage>
</organism>
<proteinExistence type="predicted"/>
<evidence type="ECO:0000256" key="3">
    <source>
        <dbReference type="SAM" id="MobiDB-lite"/>
    </source>
</evidence>
<dbReference type="SUPFAM" id="SSF47336">
    <property type="entry name" value="ACP-like"/>
    <property type="match status" value="1"/>
</dbReference>
<dbReference type="SUPFAM" id="SSF50998">
    <property type="entry name" value="Quinoprotein alcohol dehydrogenase-like"/>
    <property type="match status" value="1"/>
</dbReference>
<dbReference type="PROSITE" id="PS00012">
    <property type="entry name" value="PHOSPHOPANTETHEINE"/>
    <property type="match status" value="1"/>
</dbReference>
<dbReference type="Pfam" id="PF13570">
    <property type="entry name" value="Beta-prop_ACSF4"/>
    <property type="match status" value="1"/>
</dbReference>
<sequence>MGALLKIYQRQRRCLESSGGDVAKLKQTLRSLWQGNLGLPEDATVDEESNFLLSGGDSLKALHLCEDILAAVGGTSPELLEVLLDGTFSDVLRHVAGVTPTPALENSRSSSEAKKRDADAPPAGLAKRERTAAGGAQGETWAGKVVRRAGEVMELQTRNPKANKNIRALGGTNSSKNSGGDALGLSLSWSSDTGRCVDASPVLLVQHRTDLSSDEGERTVFIGSHSHRIQALDLTDGRLLWERVLGDRIEASAAVSHCGSLVVVGCYNGCVYFLCAASGKTRWMFETGDAVKSCPAVDPVTGLVIVGSHDGHVYALDPKVQRCVWKRHCGGGAVFSSPFLHASPRQLYAASLGGHLLCLNPDSGEVLWSYCRDIPFFSSPNASSGHLMIGSVDGYICCFSNTGTLVWQFLTKGPVFSSPCVTADQQRVLCGSHDGCLYCLNCADGSLVWTFQSPGKVYSSPCVFDGSVMGRRGVLVALASTDGTVWILDGHDGQMLASLTLPGELFSSPVVYDHSLVVGCRNDYVYCLKLTVNKG</sequence>
<dbReference type="Proteomes" id="UP000327493">
    <property type="component" value="Chromosome 9"/>
</dbReference>
<dbReference type="PANTHER" id="PTHR44394:SF1">
    <property type="entry name" value="BETA-ALANINE-ACTIVATING ENZYME"/>
    <property type="match status" value="1"/>
</dbReference>
<evidence type="ECO:0000256" key="2">
    <source>
        <dbReference type="ARBA" id="ARBA00022553"/>
    </source>
</evidence>
<dbReference type="EMBL" id="VOFY01000009">
    <property type="protein sequence ID" value="KAA8589814.1"/>
    <property type="molecule type" value="Genomic_DNA"/>
</dbReference>
<dbReference type="GO" id="GO:0043041">
    <property type="term" value="P:amino acid activation for nonribosomal peptide biosynthetic process"/>
    <property type="evidence" value="ECO:0007669"/>
    <property type="project" value="TreeGrafter"/>
</dbReference>
<feature type="domain" description="Carrier" evidence="4">
    <location>
        <begin position="20"/>
        <end position="99"/>
    </location>
</feature>
<dbReference type="Gene3D" id="2.40.10.480">
    <property type="match status" value="2"/>
</dbReference>
<dbReference type="Gene3D" id="2.130.10.10">
    <property type="entry name" value="YVTN repeat-like/Quinoprotein amine dehydrogenase"/>
    <property type="match status" value="1"/>
</dbReference>
<name>A0A5J5D8U5_9PERO</name>
<dbReference type="InterPro" id="IPR002372">
    <property type="entry name" value="PQQ_rpt_dom"/>
</dbReference>
<dbReference type="InterPro" id="IPR018391">
    <property type="entry name" value="PQQ_b-propeller_rpt"/>
</dbReference>
<evidence type="ECO:0000259" key="4">
    <source>
        <dbReference type="PROSITE" id="PS50075"/>
    </source>
</evidence>
<dbReference type="AlphaFoldDB" id="A0A5J5D8U5"/>
<keyword evidence="1" id="KW-0596">Phosphopantetheine</keyword>
<keyword evidence="2" id="KW-0597">Phosphoprotein</keyword>
<feature type="region of interest" description="Disordered" evidence="3">
    <location>
        <begin position="155"/>
        <end position="178"/>
    </location>
</feature>
<dbReference type="InterPro" id="IPR009081">
    <property type="entry name" value="PP-bd_ACP"/>
</dbReference>
<gene>
    <name evidence="5" type="ORF">FQN60_013179</name>
</gene>
<dbReference type="InterPro" id="IPR011047">
    <property type="entry name" value="Quinoprotein_ADH-like_sf"/>
</dbReference>
<dbReference type="InterPro" id="IPR006162">
    <property type="entry name" value="Ppantetheine_attach_site"/>
</dbReference>
<dbReference type="Pfam" id="PF00550">
    <property type="entry name" value="PP-binding"/>
    <property type="match status" value="1"/>
</dbReference>
<evidence type="ECO:0000313" key="5">
    <source>
        <dbReference type="EMBL" id="KAA8589814.1"/>
    </source>
</evidence>
<dbReference type="Gene3D" id="1.10.1200.10">
    <property type="entry name" value="ACP-like"/>
    <property type="match status" value="1"/>
</dbReference>
<dbReference type="SMART" id="SM00564">
    <property type="entry name" value="PQQ"/>
    <property type="match status" value="7"/>
</dbReference>
<evidence type="ECO:0000313" key="6">
    <source>
        <dbReference type="Proteomes" id="UP000327493"/>
    </source>
</evidence>
<dbReference type="InterPro" id="IPR015943">
    <property type="entry name" value="WD40/YVTN_repeat-like_dom_sf"/>
</dbReference>
<dbReference type="PANTHER" id="PTHR44394">
    <property type="entry name" value="BETA-ALANINE-ACTIVATING ENZYME"/>
    <property type="match status" value="1"/>
</dbReference>
<accession>A0A5J5D8U5</accession>
<dbReference type="InterPro" id="IPR036736">
    <property type="entry name" value="ACP-like_sf"/>
</dbReference>
<dbReference type="PROSITE" id="PS50075">
    <property type="entry name" value="CARRIER"/>
    <property type="match status" value="1"/>
</dbReference>
<protein>
    <recommendedName>
        <fullName evidence="4">Carrier domain-containing protein</fullName>
    </recommendedName>
</protein>